<evidence type="ECO:0000313" key="1">
    <source>
        <dbReference type="EMBL" id="OAV01863.1"/>
    </source>
</evidence>
<comment type="caution">
    <text evidence="1">The sequence shown here is derived from an EMBL/GenBank/DDBJ whole genome shotgun (WGS) entry which is preliminary data.</text>
</comment>
<gene>
    <name evidence="1" type="ORF">AO382_0229</name>
</gene>
<accession>A0A7Z1A4L3</accession>
<sequence length="40" mass="4893">MRQRFVYCSRILNQWVAYFVKENNHPKLGGYYSLIHQCDN</sequence>
<evidence type="ECO:0000313" key="2">
    <source>
        <dbReference type="Proteomes" id="UP000078446"/>
    </source>
</evidence>
<reference evidence="1 2" key="1">
    <citation type="journal article" date="2016" name="Genome Biol. Evol.">
        <title>Comparative Genomic Analyses of the Moraxella catarrhalis Serosensitive and Seroresistant Lineages Demonstrate Their Independent Evolution.</title>
        <authorList>
            <person name="Earl J.P."/>
            <person name="de Vries S.P."/>
            <person name="Ahmed A."/>
            <person name="Powell E."/>
            <person name="Schultz M.P."/>
            <person name="Hermans P.W."/>
            <person name="Hill D.J."/>
            <person name="Zhou Z."/>
            <person name="Constantinidou C.I."/>
            <person name="Hu F.Z."/>
            <person name="Bootsma H.J."/>
            <person name="Ehrlich G.D."/>
        </authorList>
    </citation>
    <scope>NUCLEOTIDE SEQUENCE [LARGE SCALE GENOMIC DNA]</scope>
    <source>
        <strain evidence="1 2">Z7574</strain>
    </source>
</reference>
<protein>
    <submittedName>
        <fullName evidence="1">Uncharacterized protein</fullName>
    </submittedName>
</protein>
<dbReference type="Proteomes" id="UP000078446">
    <property type="component" value="Unassembled WGS sequence"/>
</dbReference>
<organism evidence="1 2">
    <name type="scientific">Moraxella catarrhalis</name>
    <name type="common">Branhamella catarrhalis</name>
    <dbReference type="NCBI Taxonomy" id="480"/>
    <lineage>
        <taxon>Bacteria</taxon>
        <taxon>Pseudomonadati</taxon>
        <taxon>Pseudomonadota</taxon>
        <taxon>Gammaproteobacteria</taxon>
        <taxon>Moraxellales</taxon>
        <taxon>Moraxellaceae</taxon>
        <taxon>Moraxella</taxon>
    </lineage>
</organism>
<proteinExistence type="predicted"/>
<dbReference type="AlphaFoldDB" id="A0A7Z1A4L3"/>
<dbReference type="EMBL" id="LXHE01000002">
    <property type="protein sequence ID" value="OAV01863.1"/>
    <property type="molecule type" value="Genomic_DNA"/>
</dbReference>
<name>A0A7Z1A4L3_MORCA</name>